<keyword evidence="5" id="KW-0812">Transmembrane</keyword>
<dbReference type="AlphaFoldDB" id="A0A4R5W4Q4"/>
<dbReference type="RefSeq" id="WP_133324395.1">
    <property type="nucleotide sequence ID" value="NZ_SMYL01000001.1"/>
</dbReference>
<feature type="domain" description="Type II secretion system protein GspC N-terminal" evidence="10">
    <location>
        <begin position="63"/>
        <end position="122"/>
    </location>
</feature>
<keyword evidence="2" id="KW-0813">Transport</keyword>
<feature type="compositionally biased region" description="Polar residues" evidence="9">
    <location>
        <begin position="221"/>
        <end position="232"/>
    </location>
</feature>
<dbReference type="Gene3D" id="2.30.30.830">
    <property type="match status" value="1"/>
</dbReference>
<accession>A0A4R5W4Q4</accession>
<keyword evidence="12" id="KW-1185">Reference proteome</keyword>
<evidence type="ECO:0000256" key="8">
    <source>
        <dbReference type="ARBA" id="ARBA00023136"/>
    </source>
</evidence>
<evidence type="ECO:0000256" key="6">
    <source>
        <dbReference type="ARBA" id="ARBA00022927"/>
    </source>
</evidence>
<feature type="region of interest" description="Disordered" evidence="9">
    <location>
        <begin position="195"/>
        <end position="232"/>
    </location>
</feature>
<proteinExistence type="predicted"/>
<evidence type="ECO:0000259" key="10">
    <source>
        <dbReference type="Pfam" id="PF11356"/>
    </source>
</evidence>
<protein>
    <recommendedName>
        <fullName evidence="10">Type II secretion system protein GspC N-terminal domain-containing protein</fullName>
    </recommendedName>
</protein>
<evidence type="ECO:0000313" key="12">
    <source>
        <dbReference type="Proteomes" id="UP000294829"/>
    </source>
</evidence>
<dbReference type="GO" id="GO:0005886">
    <property type="term" value="C:plasma membrane"/>
    <property type="evidence" value="ECO:0007669"/>
    <property type="project" value="UniProtKB-SubCell"/>
</dbReference>
<evidence type="ECO:0000256" key="7">
    <source>
        <dbReference type="ARBA" id="ARBA00022989"/>
    </source>
</evidence>
<evidence type="ECO:0000256" key="4">
    <source>
        <dbReference type="ARBA" id="ARBA00022519"/>
    </source>
</evidence>
<comment type="caution">
    <text evidence="11">The sequence shown here is derived from an EMBL/GenBank/DDBJ whole genome shotgun (WGS) entry which is preliminary data.</text>
</comment>
<dbReference type="Pfam" id="PF11356">
    <property type="entry name" value="T2SSC"/>
    <property type="match status" value="1"/>
</dbReference>
<evidence type="ECO:0000313" key="11">
    <source>
        <dbReference type="EMBL" id="TDK68081.1"/>
    </source>
</evidence>
<keyword evidence="3" id="KW-1003">Cell membrane</keyword>
<dbReference type="Proteomes" id="UP000294829">
    <property type="component" value="Unassembled WGS sequence"/>
</dbReference>
<dbReference type="GO" id="GO:0015031">
    <property type="term" value="P:protein transport"/>
    <property type="evidence" value="ECO:0007669"/>
    <property type="project" value="UniProtKB-KW"/>
</dbReference>
<organism evidence="11 12">
    <name type="scientific">Sapientia aquatica</name>
    <dbReference type="NCBI Taxonomy" id="1549640"/>
    <lineage>
        <taxon>Bacteria</taxon>
        <taxon>Pseudomonadati</taxon>
        <taxon>Pseudomonadota</taxon>
        <taxon>Betaproteobacteria</taxon>
        <taxon>Burkholderiales</taxon>
        <taxon>Oxalobacteraceae</taxon>
        <taxon>Sapientia</taxon>
    </lineage>
</organism>
<keyword evidence="6" id="KW-0653">Protein transport</keyword>
<name>A0A4R5W4Q4_9BURK</name>
<evidence type="ECO:0000256" key="1">
    <source>
        <dbReference type="ARBA" id="ARBA00004533"/>
    </source>
</evidence>
<gene>
    <name evidence="11" type="ORF">E2I14_00550</name>
</gene>
<sequence>MKKIPLISSVVLFALLCVSASYWVLQFIKPPVRKIIAPPPVVQVADVESVATLFGGALTVASNYQLKGIVLANPMKQSVAIIAVDGKATQAYPMDTEISNGVRLVEVHADYVLLLDNGVSKRVDLPQDAKSVSSGFQSPIAPMAPIVPTAAAVPNAVEDNAAVHGGNIRPRFNPQGKPSMPGMSATPNVMTLPSTTTPPNFPPGTASFTPSFVPLKPAATDQVNPTPNQQDR</sequence>
<dbReference type="OrthoDB" id="8778618at2"/>
<evidence type="ECO:0000256" key="9">
    <source>
        <dbReference type="SAM" id="MobiDB-lite"/>
    </source>
</evidence>
<keyword evidence="8" id="KW-0472">Membrane</keyword>
<evidence type="ECO:0000256" key="2">
    <source>
        <dbReference type="ARBA" id="ARBA00022448"/>
    </source>
</evidence>
<comment type="subcellular location">
    <subcellularLocation>
        <location evidence="1">Cell inner membrane</location>
    </subcellularLocation>
</comment>
<reference evidence="11 12" key="1">
    <citation type="submission" date="2019-03" db="EMBL/GenBank/DDBJ databases">
        <title>Sapientia aquatica gen. nov., sp. nov., isolated from a crater lake.</title>
        <authorList>
            <person name="Felfoldi T."/>
            <person name="Szabo A."/>
            <person name="Toth E."/>
            <person name="Schumann P."/>
            <person name="Keki Z."/>
            <person name="Marialigeti K."/>
            <person name="Mathe I."/>
        </authorList>
    </citation>
    <scope>NUCLEOTIDE SEQUENCE [LARGE SCALE GENOMIC DNA]</scope>
    <source>
        <strain evidence="11 12">SA-152</strain>
    </source>
</reference>
<dbReference type="InterPro" id="IPR024961">
    <property type="entry name" value="T2SS_GspC_N"/>
</dbReference>
<keyword evidence="4" id="KW-0997">Cell inner membrane</keyword>
<dbReference type="EMBL" id="SMYL01000001">
    <property type="protein sequence ID" value="TDK68081.1"/>
    <property type="molecule type" value="Genomic_DNA"/>
</dbReference>
<keyword evidence="7" id="KW-1133">Transmembrane helix</keyword>
<evidence type="ECO:0000256" key="5">
    <source>
        <dbReference type="ARBA" id="ARBA00022692"/>
    </source>
</evidence>
<evidence type="ECO:0000256" key="3">
    <source>
        <dbReference type="ARBA" id="ARBA00022475"/>
    </source>
</evidence>